<gene>
    <name evidence="7" type="ORF">AVDCRST_MAG29-1841</name>
</gene>
<protein>
    <recommendedName>
        <fullName evidence="6">Zinc finger DksA/TraR C4-type domain-containing protein</fullName>
    </recommendedName>
</protein>
<evidence type="ECO:0000256" key="1">
    <source>
        <dbReference type="ARBA" id="ARBA00022723"/>
    </source>
</evidence>
<keyword evidence="3" id="KW-0862">Zinc</keyword>
<evidence type="ECO:0000256" key="3">
    <source>
        <dbReference type="ARBA" id="ARBA00022833"/>
    </source>
</evidence>
<dbReference type="SUPFAM" id="SSF57716">
    <property type="entry name" value="Glucocorticoid receptor-like (DNA-binding domain)"/>
    <property type="match status" value="1"/>
</dbReference>
<dbReference type="PROSITE" id="PS51128">
    <property type="entry name" value="ZF_DKSA_2"/>
    <property type="match status" value="1"/>
</dbReference>
<keyword evidence="1" id="KW-0479">Metal-binding</keyword>
<evidence type="ECO:0000313" key="7">
    <source>
        <dbReference type="EMBL" id="CAA9345419.1"/>
    </source>
</evidence>
<sequence length="123" mass="13204">MSERRPAPGTRPVTDARQRLGERLAAAEASIADLERQHARVVAASESSNADDEHDPEGSTIAFERQQLTALLQGSRARHNELTTALVRLDDGTYGSCARCGSDIGAERLEARPNSSTCIDCAV</sequence>
<dbReference type="AlphaFoldDB" id="A0A6J4M087"/>
<feature type="domain" description="Zinc finger DksA/TraR C4-type" evidence="6">
    <location>
        <begin position="92"/>
        <end position="122"/>
    </location>
</feature>
<dbReference type="GO" id="GO:0008270">
    <property type="term" value="F:zinc ion binding"/>
    <property type="evidence" value="ECO:0007669"/>
    <property type="project" value="UniProtKB-KW"/>
</dbReference>
<reference evidence="7" key="1">
    <citation type="submission" date="2020-02" db="EMBL/GenBank/DDBJ databases">
        <authorList>
            <person name="Meier V. D."/>
        </authorList>
    </citation>
    <scope>NUCLEOTIDE SEQUENCE</scope>
    <source>
        <strain evidence="7">AVDCRST_MAG29</strain>
    </source>
</reference>
<evidence type="ECO:0000259" key="6">
    <source>
        <dbReference type="Pfam" id="PF01258"/>
    </source>
</evidence>
<evidence type="ECO:0000256" key="5">
    <source>
        <dbReference type="SAM" id="MobiDB-lite"/>
    </source>
</evidence>
<feature type="zinc finger region" description="dksA C4-type" evidence="4">
    <location>
        <begin position="97"/>
        <end position="121"/>
    </location>
</feature>
<evidence type="ECO:0000256" key="4">
    <source>
        <dbReference type="PROSITE-ProRule" id="PRU00510"/>
    </source>
</evidence>
<dbReference type="Pfam" id="PF01258">
    <property type="entry name" value="zf-dskA_traR"/>
    <property type="match status" value="1"/>
</dbReference>
<dbReference type="PANTHER" id="PTHR33823">
    <property type="entry name" value="RNA POLYMERASE-BINDING TRANSCRIPTION FACTOR DKSA-RELATED"/>
    <property type="match status" value="1"/>
</dbReference>
<feature type="region of interest" description="Disordered" evidence="5">
    <location>
        <begin position="40"/>
        <end position="60"/>
    </location>
</feature>
<dbReference type="InterPro" id="IPR000962">
    <property type="entry name" value="Znf_DskA_TraR"/>
</dbReference>
<dbReference type="EMBL" id="CADCUG010000116">
    <property type="protein sequence ID" value="CAA9345419.1"/>
    <property type="molecule type" value="Genomic_DNA"/>
</dbReference>
<evidence type="ECO:0000256" key="2">
    <source>
        <dbReference type="ARBA" id="ARBA00022771"/>
    </source>
</evidence>
<keyword evidence="2" id="KW-0863">Zinc-finger</keyword>
<dbReference type="Gene3D" id="1.20.120.910">
    <property type="entry name" value="DksA, coiled-coil domain"/>
    <property type="match status" value="1"/>
</dbReference>
<accession>A0A6J4M087</accession>
<organism evidence="7">
    <name type="scientific">uncultured Nocardioidaceae bacterium</name>
    <dbReference type="NCBI Taxonomy" id="253824"/>
    <lineage>
        <taxon>Bacteria</taxon>
        <taxon>Bacillati</taxon>
        <taxon>Actinomycetota</taxon>
        <taxon>Actinomycetes</taxon>
        <taxon>Propionibacteriales</taxon>
        <taxon>Nocardioidaceae</taxon>
        <taxon>environmental samples</taxon>
    </lineage>
</organism>
<proteinExistence type="predicted"/>
<name>A0A6J4M087_9ACTN</name>